<name>A0ABY5P2G5_9ENTE</name>
<dbReference type="Gene3D" id="3.10.450.150">
    <property type="entry name" value="enterococcus faecalis protein"/>
    <property type="match status" value="1"/>
</dbReference>
<dbReference type="InterPro" id="IPR009303">
    <property type="entry name" value="DUF960"/>
</dbReference>
<reference evidence="1" key="1">
    <citation type="submission" date="2022-08" db="EMBL/GenBank/DDBJ databases">
        <title>Genome sequence of Vagococcus luciliae DSM 112651.</title>
        <authorList>
            <person name="Juan G."/>
            <person name="Anja P."/>
            <person name="Rolf D."/>
            <person name="Kampfer P."/>
            <person name="Vilcinskas A."/>
        </authorList>
    </citation>
    <scope>NUCLEOTIDE SEQUENCE</scope>
    <source>
        <strain evidence="1">G314FT</strain>
        <plasmid evidence="1">p11</plasmid>
    </source>
</reference>
<reference evidence="1" key="2">
    <citation type="submission" date="2022-08" db="EMBL/GenBank/DDBJ databases">
        <authorList>
            <person name="Poehlein A."/>
            <person name="Guzman J."/>
            <person name="Daniel R."/>
            <person name="Vilcinskas A."/>
        </authorList>
    </citation>
    <scope>NUCLEOTIDE SEQUENCE</scope>
    <source>
        <strain evidence="1">G314FT</strain>
        <plasmid evidence="1">p11</plasmid>
    </source>
</reference>
<evidence type="ECO:0000313" key="1">
    <source>
        <dbReference type="EMBL" id="UUV99913.1"/>
    </source>
</evidence>
<evidence type="ECO:0008006" key="3">
    <source>
        <dbReference type="Google" id="ProtNLM"/>
    </source>
</evidence>
<accession>A0ABY5P2G5</accession>
<gene>
    <name evidence="1" type="ORF">G314FT_20820</name>
</gene>
<geneLocation type="plasmid" evidence="1 2">
    <name>p11</name>
</geneLocation>
<dbReference type="Proteomes" id="UP001058273">
    <property type="component" value="Plasmid p11"/>
</dbReference>
<keyword evidence="1" id="KW-0614">Plasmid</keyword>
<evidence type="ECO:0000313" key="2">
    <source>
        <dbReference type="Proteomes" id="UP001058273"/>
    </source>
</evidence>
<organism evidence="1 2">
    <name type="scientific">Vagococcus luciliae</name>
    <dbReference type="NCBI Taxonomy" id="2920380"/>
    <lineage>
        <taxon>Bacteria</taxon>
        <taxon>Bacillati</taxon>
        <taxon>Bacillota</taxon>
        <taxon>Bacilli</taxon>
        <taxon>Lactobacillales</taxon>
        <taxon>Enterococcaceae</taxon>
        <taxon>Vagococcus</taxon>
    </lineage>
</organism>
<protein>
    <recommendedName>
        <fullName evidence="3">DUF960 domain-containing protein</fullName>
    </recommendedName>
</protein>
<sequence>MRVITPTVKKELPSSLIKNIWDFYDEGYKGINLDDYQFFTIQTDSQKTTLKMWQEVPPVFKIKSIPQFEECEVWIINDGHVITMLFPKEY</sequence>
<dbReference type="EMBL" id="CP102452">
    <property type="protein sequence ID" value="UUV99913.1"/>
    <property type="molecule type" value="Genomic_DNA"/>
</dbReference>
<keyword evidence="2" id="KW-1185">Reference proteome</keyword>
<dbReference type="RefSeq" id="WP_257702607.1">
    <property type="nucleotide sequence ID" value="NZ_CP102452.1"/>
</dbReference>
<proteinExistence type="predicted"/>
<dbReference type="Pfam" id="PF06124">
    <property type="entry name" value="DUF960"/>
    <property type="match status" value="1"/>
</dbReference>